<name>A0A6A6GRD5_9PEZI</name>
<dbReference type="CDD" id="cd08249">
    <property type="entry name" value="enoyl_reductase_like"/>
    <property type="match status" value="1"/>
</dbReference>
<evidence type="ECO:0000256" key="3">
    <source>
        <dbReference type="ARBA" id="ARBA00023002"/>
    </source>
</evidence>
<evidence type="ECO:0000256" key="1">
    <source>
        <dbReference type="ARBA" id="ARBA00008072"/>
    </source>
</evidence>
<accession>A0A6A6GRD5</accession>
<organism evidence="5 6">
    <name type="scientific">Elsinoe ampelina</name>
    <dbReference type="NCBI Taxonomy" id="302913"/>
    <lineage>
        <taxon>Eukaryota</taxon>
        <taxon>Fungi</taxon>
        <taxon>Dikarya</taxon>
        <taxon>Ascomycota</taxon>
        <taxon>Pezizomycotina</taxon>
        <taxon>Dothideomycetes</taxon>
        <taxon>Dothideomycetidae</taxon>
        <taxon>Myriangiales</taxon>
        <taxon>Elsinoaceae</taxon>
        <taxon>Elsinoe</taxon>
    </lineage>
</organism>
<dbReference type="Pfam" id="PF08240">
    <property type="entry name" value="ADH_N"/>
    <property type="match status" value="1"/>
</dbReference>
<sequence length="361" mass="39352">MSESKLPARMMAVKSVIGPKGNSLIRTREVPLPRLRKGYALVRVFAVALNPSDWQKAFFITTDGATLGTDFAGVLVQLSENDDRKLQPGDRVFGMTMNSNPLEHEDGCFGEYALVKQHLLARIPDTLSFTSGCTLGTAIVTAGLVLYRSLDLEMPKADSSLPLKDEYLLVNGGSTATGTIVIQLARLSGYRVISTNRPHNDELVLAAGAERTFDYRQEHCAVEILNFTRGTLTRAVDCISSSGSAAICSTAMGKAGGKVCFLLPMEKAKVPRNDVVIEVIYAYSAIDEPYEIGLQRELMQPLPEDVTLARQFLPLSESLLSDNKIKPHPIEKRSGGLGGIHRGLKDLQDGKISGRKLVYEV</sequence>
<dbReference type="InterPro" id="IPR011032">
    <property type="entry name" value="GroES-like_sf"/>
</dbReference>
<evidence type="ECO:0000256" key="2">
    <source>
        <dbReference type="ARBA" id="ARBA00011245"/>
    </source>
</evidence>
<dbReference type="InterPro" id="IPR020843">
    <property type="entry name" value="ER"/>
</dbReference>
<comment type="similarity">
    <text evidence="1">Belongs to the zinc-containing alcohol dehydrogenase family.</text>
</comment>
<keyword evidence="3" id="KW-0560">Oxidoreductase</keyword>
<dbReference type="Gene3D" id="3.90.180.10">
    <property type="entry name" value="Medium-chain alcohol dehydrogenases, catalytic domain"/>
    <property type="match status" value="1"/>
</dbReference>
<evidence type="ECO:0000313" key="5">
    <source>
        <dbReference type="EMBL" id="KAF2228302.1"/>
    </source>
</evidence>
<dbReference type="EMBL" id="ML992501">
    <property type="protein sequence ID" value="KAF2228302.1"/>
    <property type="molecule type" value="Genomic_DNA"/>
</dbReference>
<dbReference type="OrthoDB" id="48317at2759"/>
<dbReference type="InterPro" id="IPR013154">
    <property type="entry name" value="ADH-like_N"/>
</dbReference>
<evidence type="ECO:0000259" key="4">
    <source>
        <dbReference type="SMART" id="SM00829"/>
    </source>
</evidence>
<dbReference type="SUPFAM" id="SSF51735">
    <property type="entry name" value="NAD(P)-binding Rossmann-fold domains"/>
    <property type="match status" value="1"/>
</dbReference>
<dbReference type="PANTHER" id="PTHR45348:SF3">
    <property type="entry name" value="ENOYL REDUCTASE (ER) DOMAIN-CONTAINING PROTEIN"/>
    <property type="match status" value="1"/>
</dbReference>
<dbReference type="GO" id="GO:0016651">
    <property type="term" value="F:oxidoreductase activity, acting on NAD(P)H"/>
    <property type="evidence" value="ECO:0007669"/>
    <property type="project" value="InterPro"/>
</dbReference>
<protein>
    <submittedName>
        <fullName evidence="5">Zinc-binding oxidoreductase ToxD</fullName>
    </submittedName>
</protein>
<feature type="domain" description="Enoyl reductase (ER)" evidence="4">
    <location>
        <begin position="21"/>
        <end position="358"/>
    </location>
</feature>
<dbReference type="SUPFAM" id="SSF50129">
    <property type="entry name" value="GroES-like"/>
    <property type="match status" value="1"/>
</dbReference>
<proteinExistence type="inferred from homology"/>
<evidence type="ECO:0000313" key="6">
    <source>
        <dbReference type="Proteomes" id="UP000799538"/>
    </source>
</evidence>
<reference evidence="6" key="1">
    <citation type="journal article" date="2020" name="Stud. Mycol.">
        <title>101 Dothideomycetes genomes: A test case for predicting lifestyles and emergence of pathogens.</title>
        <authorList>
            <person name="Haridas S."/>
            <person name="Albert R."/>
            <person name="Binder M."/>
            <person name="Bloem J."/>
            <person name="LaButti K."/>
            <person name="Salamov A."/>
            <person name="Andreopoulos B."/>
            <person name="Baker S."/>
            <person name="Barry K."/>
            <person name="Bills G."/>
            <person name="Bluhm B."/>
            <person name="Cannon C."/>
            <person name="Castanera R."/>
            <person name="Culley D."/>
            <person name="Daum C."/>
            <person name="Ezra D."/>
            <person name="Gonzalez J."/>
            <person name="Henrissat B."/>
            <person name="Kuo A."/>
            <person name="Liang C."/>
            <person name="Lipzen A."/>
            <person name="Lutzoni F."/>
            <person name="Magnuson J."/>
            <person name="Mondo S."/>
            <person name="Nolan M."/>
            <person name="Ohm R."/>
            <person name="Pangilinan J."/>
            <person name="Park H.-J."/>
            <person name="Ramirez L."/>
            <person name="Alfaro M."/>
            <person name="Sun H."/>
            <person name="Tritt A."/>
            <person name="Yoshinaga Y."/>
            <person name="Zwiers L.-H."/>
            <person name="Turgeon B."/>
            <person name="Goodwin S."/>
            <person name="Spatafora J."/>
            <person name="Crous P."/>
            <person name="Grigoriev I."/>
        </authorList>
    </citation>
    <scope>NUCLEOTIDE SEQUENCE [LARGE SCALE GENOMIC DNA]</scope>
    <source>
        <strain evidence="6">CECT 20119</strain>
    </source>
</reference>
<dbReference type="Proteomes" id="UP000799538">
    <property type="component" value="Unassembled WGS sequence"/>
</dbReference>
<dbReference type="PANTHER" id="PTHR45348">
    <property type="entry name" value="HYPOTHETICAL OXIDOREDUCTASE (EUROFUNG)"/>
    <property type="match status" value="1"/>
</dbReference>
<comment type="subunit">
    <text evidence="2">Monomer.</text>
</comment>
<keyword evidence="6" id="KW-1185">Reference proteome</keyword>
<dbReference type="InterPro" id="IPR036291">
    <property type="entry name" value="NAD(P)-bd_dom_sf"/>
</dbReference>
<dbReference type="AlphaFoldDB" id="A0A6A6GRD5"/>
<dbReference type="InterPro" id="IPR047122">
    <property type="entry name" value="Trans-enoyl_RdTase-like"/>
</dbReference>
<dbReference type="SMART" id="SM00829">
    <property type="entry name" value="PKS_ER"/>
    <property type="match status" value="1"/>
</dbReference>
<dbReference type="Gene3D" id="3.40.50.720">
    <property type="entry name" value="NAD(P)-binding Rossmann-like Domain"/>
    <property type="match status" value="1"/>
</dbReference>
<gene>
    <name evidence="5" type="ORF">BDZ85DRAFT_255745</name>
</gene>